<organism evidence="1 2">
    <name type="scientific">Auriscalpium vulgare</name>
    <dbReference type="NCBI Taxonomy" id="40419"/>
    <lineage>
        <taxon>Eukaryota</taxon>
        <taxon>Fungi</taxon>
        <taxon>Dikarya</taxon>
        <taxon>Basidiomycota</taxon>
        <taxon>Agaricomycotina</taxon>
        <taxon>Agaricomycetes</taxon>
        <taxon>Russulales</taxon>
        <taxon>Auriscalpiaceae</taxon>
        <taxon>Auriscalpium</taxon>
    </lineage>
</organism>
<sequence length="440" mass="49018">MVYTTERSKYSGWLPSPIIRESYLAKHVKHAKRAVFDPAVVHVPAVQAFKDAIEGDSVMKTLFDQIFLQVAEENQVPDFETLLYILDTILPSAPPYFVAKDGWGNPIGEPVGVPIYLIFDLLSNTGAAYDLFRLPSFNHALKNLLNAWGSYLSDPKQDSNAVLNTGKEGWFSQAAIKLLETHLGQLTFNQTYHTPNPNADNRGYETWDDFFVRKFNPGVRPVDAAADPSLIHSACESTVYRIARKVRPHDQFWLKSQKYSLYDILDRDQEMAEQFIGGTVYQAFLSPLDSHRWRAPVNGTIEKVVSLDGTYYAVLPDEGEPVGDDVLPKGSPYGALIRSQGFLTISSARVLIYIRADNPVIGLMCFVGIGMAEVSTCEVTVKEKQRVSTGDEIGMFHFGGSSHTLIFGPQCNVTFADNIKENEHIWVNSIIAQVSAAETK</sequence>
<dbReference type="Proteomes" id="UP000814033">
    <property type="component" value="Unassembled WGS sequence"/>
</dbReference>
<reference evidence="1" key="1">
    <citation type="submission" date="2021-02" db="EMBL/GenBank/DDBJ databases">
        <authorList>
            <consortium name="DOE Joint Genome Institute"/>
            <person name="Ahrendt S."/>
            <person name="Looney B.P."/>
            <person name="Miyauchi S."/>
            <person name="Morin E."/>
            <person name="Drula E."/>
            <person name="Courty P.E."/>
            <person name="Chicoki N."/>
            <person name="Fauchery L."/>
            <person name="Kohler A."/>
            <person name="Kuo A."/>
            <person name="Labutti K."/>
            <person name="Pangilinan J."/>
            <person name="Lipzen A."/>
            <person name="Riley R."/>
            <person name="Andreopoulos W."/>
            <person name="He G."/>
            <person name="Johnson J."/>
            <person name="Barry K.W."/>
            <person name="Grigoriev I.V."/>
            <person name="Nagy L."/>
            <person name="Hibbett D."/>
            <person name="Henrissat B."/>
            <person name="Matheny P.B."/>
            <person name="Labbe J."/>
            <person name="Martin F."/>
        </authorList>
    </citation>
    <scope>NUCLEOTIDE SEQUENCE</scope>
    <source>
        <strain evidence="1">FP105234-sp</strain>
    </source>
</reference>
<protein>
    <submittedName>
        <fullName evidence="1">Phosphatidylserine decarboxylase</fullName>
    </submittedName>
</protein>
<evidence type="ECO:0000313" key="2">
    <source>
        <dbReference type="Proteomes" id="UP000814033"/>
    </source>
</evidence>
<comment type="caution">
    <text evidence="1">The sequence shown here is derived from an EMBL/GenBank/DDBJ whole genome shotgun (WGS) entry which is preliminary data.</text>
</comment>
<dbReference type="EMBL" id="MU275943">
    <property type="protein sequence ID" value="KAI0045726.1"/>
    <property type="molecule type" value="Genomic_DNA"/>
</dbReference>
<gene>
    <name evidence="1" type="ORF">FA95DRAFT_1560849</name>
</gene>
<proteinExistence type="predicted"/>
<evidence type="ECO:0000313" key="1">
    <source>
        <dbReference type="EMBL" id="KAI0045726.1"/>
    </source>
</evidence>
<reference evidence="1" key="2">
    <citation type="journal article" date="2022" name="New Phytol.">
        <title>Evolutionary transition to the ectomycorrhizal habit in the genomes of a hyperdiverse lineage of mushroom-forming fungi.</title>
        <authorList>
            <person name="Looney B."/>
            <person name="Miyauchi S."/>
            <person name="Morin E."/>
            <person name="Drula E."/>
            <person name="Courty P.E."/>
            <person name="Kohler A."/>
            <person name="Kuo A."/>
            <person name="LaButti K."/>
            <person name="Pangilinan J."/>
            <person name="Lipzen A."/>
            <person name="Riley R."/>
            <person name="Andreopoulos W."/>
            <person name="He G."/>
            <person name="Johnson J."/>
            <person name="Nolan M."/>
            <person name="Tritt A."/>
            <person name="Barry K.W."/>
            <person name="Grigoriev I.V."/>
            <person name="Nagy L.G."/>
            <person name="Hibbett D."/>
            <person name="Henrissat B."/>
            <person name="Matheny P.B."/>
            <person name="Labbe J."/>
            <person name="Martin F.M."/>
        </authorList>
    </citation>
    <scope>NUCLEOTIDE SEQUENCE</scope>
    <source>
        <strain evidence="1">FP105234-sp</strain>
    </source>
</reference>
<name>A0ACB8RPT5_9AGAM</name>
<accession>A0ACB8RPT5</accession>
<keyword evidence="2" id="KW-1185">Reference proteome</keyword>